<dbReference type="EMBL" id="WTFF01000018">
    <property type="protein sequence ID" value="MBW5481302.1"/>
    <property type="molecule type" value="Genomic_DNA"/>
</dbReference>
<organism evidence="1 2">
    <name type="scientific">Streptomyces bambusae</name>
    <dbReference type="NCBI Taxonomy" id="1550616"/>
    <lineage>
        <taxon>Bacteria</taxon>
        <taxon>Bacillati</taxon>
        <taxon>Actinomycetota</taxon>
        <taxon>Actinomycetes</taxon>
        <taxon>Kitasatosporales</taxon>
        <taxon>Streptomycetaceae</taxon>
        <taxon>Streptomyces</taxon>
    </lineage>
</organism>
<evidence type="ECO:0000313" key="2">
    <source>
        <dbReference type="Proteomes" id="UP000812013"/>
    </source>
</evidence>
<dbReference type="Proteomes" id="UP000812013">
    <property type="component" value="Unassembled WGS sequence"/>
</dbReference>
<accession>A0ABS6Z0M9</accession>
<dbReference type="RefSeq" id="WP_219665191.1">
    <property type="nucleotide sequence ID" value="NZ_WTFF01000018.1"/>
</dbReference>
<comment type="caution">
    <text evidence="1">The sequence shown here is derived from an EMBL/GenBank/DDBJ whole genome shotgun (WGS) entry which is preliminary data.</text>
</comment>
<sequence>MADVTIRIAAEAKDRLTAVAAAEGLSLRDYLIQLSQRPPRPSAPVALPAPVVSSEQALAALFAWSGYAPTPSEEAEIDRELERRIAKAMGR</sequence>
<evidence type="ECO:0000313" key="1">
    <source>
        <dbReference type="EMBL" id="MBW5481302.1"/>
    </source>
</evidence>
<keyword evidence="2" id="KW-1185">Reference proteome</keyword>
<gene>
    <name evidence="1" type="ORF">GPJ59_05245</name>
</gene>
<reference evidence="1 2" key="1">
    <citation type="submission" date="2019-12" db="EMBL/GenBank/DDBJ databases">
        <title>Genome sequence of Streptomyces bambusae.</title>
        <authorList>
            <person name="Bansal K."/>
            <person name="Choksket S."/>
            <person name="Korpole S."/>
            <person name="Patil P.B."/>
        </authorList>
    </citation>
    <scope>NUCLEOTIDE SEQUENCE [LARGE SCALE GENOMIC DNA]</scope>
    <source>
        <strain evidence="1 2">SK60</strain>
    </source>
</reference>
<evidence type="ECO:0008006" key="3">
    <source>
        <dbReference type="Google" id="ProtNLM"/>
    </source>
</evidence>
<proteinExistence type="predicted"/>
<protein>
    <recommendedName>
        <fullName evidence="3">Antitoxin</fullName>
    </recommendedName>
</protein>
<name>A0ABS6Z0M9_9ACTN</name>